<keyword evidence="2" id="KW-1185">Reference proteome</keyword>
<dbReference type="EMBL" id="CP036276">
    <property type="protein sequence ID" value="QDU43728.1"/>
    <property type="molecule type" value="Genomic_DNA"/>
</dbReference>
<dbReference type="AlphaFoldDB" id="A0A517ZMM0"/>
<evidence type="ECO:0000313" key="2">
    <source>
        <dbReference type="Proteomes" id="UP000319383"/>
    </source>
</evidence>
<proteinExistence type="predicted"/>
<dbReference type="Proteomes" id="UP000319383">
    <property type="component" value="Chromosome"/>
</dbReference>
<reference evidence="1 2" key="1">
    <citation type="submission" date="2019-02" db="EMBL/GenBank/DDBJ databases">
        <title>Deep-cultivation of Planctomycetes and their phenomic and genomic characterization uncovers novel biology.</title>
        <authorList>
            <person name="Wiegand S."/>
            <person name="Jogler M."/>
            <person name="Boedeker C."/>
            <person name="Pinto D."/>
            <person name="Vollmers J."/>
            <person name="Rivas-Marin E."/>
            <person name="Kohn T."/>
            <person name="Peeters S.H."/>
            <person name="Heuer A."/>
            <person name="Rast P."/>
            <person name="Oberbeckmann S."/>
            <person name="Bunk B."/>
            <person name="Jeske O."/>
            <person name="Meyerdierks A."/>
            <person name="Storesund J.E."/>
            <person name="Kallscheuer N."/>
            <person name="Luecker S."/>
            <person name="Lage O.M."/>
            <person name="Pohl T."/>
            <person name="Merkel B.J."/>
            <person name="Hornburger P."/>
            <person name="Mueller R.-W."/>
            <person name="Bruemmer F."/>
            <person name="Labrenz M."/>
            <person name="Spormann A.M."/>
            <person name="Op den Camp H."/>
            <person name="Overmann J."/>
            <person name="Amann R."/>
            <person name="Jetten M.S.M."/>
            <person name="Mascher T."/>
            <person name="Medema M.H."/>
            <person name="Devos D.P."/>
            <person name="Kaster A.-K."/>
            <person name="Ovreas L."/>
            <person name="Rohde M."/>
            <person name="Galperin M.Y."/>
            <person name="Jogler C."/>
        </authorList>
    </citation>
    <scope>NUCLEOTIDE SEQUENCE [LARGE SCALE GENOMIC DNA]</scope>
    <source>
        <strain evidence="1 2">Mal52</strain>
    </source>
</reference>
<name>A0A517ZMM0_9PLAN</name>
<sequence length="264" mass="28714">MWRIEQTRQDTAKLLVGFVRRNMTSRSLTILFAGLALWATGSTAWAQSSGRYYPLNQNTPPGVAGRWAGLIGKADGHYFQPVRVELPGDGQVTFYGAGGEANESPAPGQIGMLVGHVYRFRISHMPQHPGAELYPSIELLDRLHPPRGRAADFPIPITFSDKEIELALNGRMVTKVIYLEQPQLANPIKFDAKVPVEVLAPQQNALAAADYYGRPMAIVRLGGRVPLMQGNNNDFFGDQAPIAVSATAQPPGQAVAPSGRMITK</sequence>
<organism evidence="1 2">
    <name type="scientific">Symmachiella dynata</name>
    <dbReference type="NCBI Taxonomy" id="2527995"/>
    <lineage>
        <taxon>Bacteria</taxon>
        <taxon>Pseudomonadati</taxon>
        <taxon>Planctomycetota</taxon>
        <taxon>Planctomycetia</taxon>
        <taxon>Planctomycetales</taxon>
        <taxon>Planctomycetaceae</taxon>
        <taxon>Symmachiella</taxon>
    </lineage>
</organism>
<evidence type="ECO:0000313" key="1">
    <source>
        <dbReference type="EMBL" id="QDU43728.1"/>
    </source>
</evidence>
<protein>
    <submittedName>
        <fullName evidence="1">Uncharacterized protein</fullName>
    </submittedName>
</protein>
<dbReference type="KEGG" id="sdyn:Mal52_22040"/>
<gene>
    <name evidence="1" type="ORF">Mal52_22040</name>
</gene>
<accession>A0A517ZMM0</accession>